<organism evidence="1 2">
    <name type="scientific">Cyprinus carpio</name>
    <name type="common">Common carp</name>
    <dbReference type="NCBI Taxonomy" id="7962"/>
    <lineage>
        <taxon>Eukaryota</taxon>
        <taxon>Metazoa</taxon>
        <taxon>Chordata</taxon>
        <taxon>Craniata</taxon>
        <taxon>Vertebrata</taxon>
        <taxon>Euteleostomi</taxon>
        <taxon>Actinopterygii</taxon>
        <taxon>Neopterygii</taxon>
        <taxon>Teleostei</taxon>
        <taxon>Ostariophysi</taxon>
        <taxon>Cypriniformes</taxon>
        <taxon>Cyprinidae</taxon>
        <taxon>Cyprininae</taxon>
        <taxon>Cyprinus</taxon>
    </lineage>
</organism>
<keyword evidence="2" id="KW-1185">Reference proteome</keyword>
<reference evidence="1" key="2">
    <citation type="submission" date="2025-09" db="UniProtKB">
        <authorList>
            <consortium name="Ensembl"/>
        </authorList>
    </citation>
    <scope>IDENTIFICATION</scope>
</reference>
<accession>A0A8C1GT49</accession>
<reference evidence="1" key="1">
    <citation type="submission" date="2025-08" db="UniProtKB">
        <authorList>
            <consortium name="Ensembl"/>
        </authorList>
    </citation>
    <scope>IDENTIFICATION</scope>
</reference>
<proteinExistence type="predicted"/>
<evidence type="ECO:0000313" key="1">
    <source>
        <dbReference type="Ensembl" id="ENSCCRP00010011809.1"/>
    </source>
</evidence>
<sequence length="113" mass="12261">MFKKEGECSFTSFGVVAPLFTEEQRLCELSARLSAPLAALFLGHFTAVRTMMATRKMSETSDSDSGTESTTDRMMDTVAESGGCPLSLTSMTSLCLMASLSTKRRIVLISPVY</sequence>
<evidence type="ECO:0000313" key="2">
    <source>
        <dbReference type="Proteomes" id="UP000694427"/>
    </source>
</evidence>
<protein>
    <submittedName>
        <fullName evidence="1">Uncharacterized protein</fullName>
    </submittedName>
</protein>
<dbReference type="Ensembl" id="ENSCCRT00010012865.1">
    <property type="protein sequence ID" value="ENSCCRP00010011809.1"/>
    <property type="gene ID" value="ENSCCRG00010004990.1"/>
</dbReference>
<name>A0A8C1GT49_CYPCA</name>
<dbReference type="Proteomes" id="UP000694427">
    <property type="component" value="Unplaced"/>
</dbReference>
<dbReference type="AlphaFoldDB" id="A0A8C1GT49"/>